<reference evidence="12" key="1">
    <citation type="journal article" date="2019" name="Int. J. Syst. Evol. Microbiol.">
        <title>The Global Catalogue of Microorganisms (GCM) 10K type strain sequencing project: providing services to taxonomists for standard genome sequencing and annotation.</title>
        <authorList>
            <consortium name="The Broad Institute Genomics Platform"/>
            <consortium name="The Broad Institute Genome Sequencing Center for Infectious Disease"/>
            <person name="Wu L."/>
            <person name="Ma J."/>
        </authorList>
    </citation>
    <scope>NUCLEOTIDE SEQUENCE [LARGE SCALE GENOMIC DNA]</scope>
    <source>
        <strain evidence="12">JCM 17759</strain>
    </source>
</reference>
<keyword evidence="12" id="KW-1185">Reference proteome</keyword>
<keyword evidence="1 8" id="KW-0436">Ligase</keyword>
<sequence length="427" mass="47744">MTATNLIEELRWRGLIHQTTDEVELGKLLQSGPQTIYIGFDPTASSLHVGHLMQVMMLRRFQRAGHRPIALVGGATGMIGDPSGKSEERNLLTAEQLQANVDGVAEQMKQFLNFSGDQGALLLNNFEWMKSYSYLEFLRDVGKNFPVGAMMGKESVRSRLESEAGLSYTEFSYMLLQAYDFVQLSREHGCKIQAGGSDQWGNITAGIDLGRRMLGQQLFGLTAPLLTTSDGRKMGKTEKGAIWLDPERTSPYEFFQYWVNVEDADVMRCIAYLTEIEREEYDELAAQTEADAGKRVAQKRLATWMTELVHGEQGLESAERATKILFGGEIEKASDAQLSQIFADVPSTEAERSVLGGEGWWIVEALQASGLTTSSSDARRAIKEGSIYLNNRRVGDMNHRLSEEDLASETVTVLRRGKRKYALIRFR</sequence>
<dbReference type="PANTHER" id="PTHR11766:SF0">
    <property type="entry name" value="TYROSINE--TRNA LIGASE, MITOCHONDRIAL"/>
    <property type="match status" value="1"/>
</dbReference>
<dbReference type="Gene3D" id="3.40.50.620">
    <property type="entry name" value="HUPs"/>
    <property type="match status" value="1"/>
</dbReference>
<dbReference type="NCBIfam" id="TIGR00234">
    <property type="entry name" value="tyrS"/>
    <property type="match status" value="1"/>
</dbReference>
<evidence type="ECO:0000256" key="2">
    <source>
        <dbReference type="ARBA" id="ARBA00022741"/>
    </source>
</evidence>
<dbReference type="PRINTS" id="PR01040">
    <property type="entry name" value="TRNASYNTHTYR"/>
</dbReference>
<keyword evidence="2 8" id="KW-0547">Nucleotide-binding</keyword>
<dbReference type="InterPro" id="IPR002307">
    <property type="entry name" value="Tyr-tRNA-ligase"/>
</dbReference>
<dbReference type="InterPro" id="IPR002305">
    <property type="entry name" value="aa-tRNA-synth_Ic"/>
</dbReference>
<name>A0ABP8MP38_9BACT</name>
<evidence type="ECO:0000256" key="1">
    <source>
        <dbReference type="ARBA" id="ARBA00022598"/>
    </source>
</evidence>
<organism evidence="11 12">
    <name type="scientific">Novipirellula rosea</name>
    <dbReference type="NCBI Taxonomy" id="1031540"/>
    <lineage>
        <taxon>Bacteria</taxon>
        <taxon>Pseudomonadati</taxon>
        <taxon>Planctomycetota</taxon>
        <taxon>Planctomycetia</taxon>
        <taxon>Pirellulales</taxon>
        <taxon>Pirellulaceae</taxon>
        <taxon>Novipirellula</taxon>
    </lineage>
</organism>
<keyword evidence="6 8" id="KW-0030">Aminoacyl-tRNA synthetase</keyword>
<gene>
    <name evidence="8 11" type="primary">tyrS</name>
    <name evidence="11" type="ORF">GCM10023156_20650</name>
</gene>
<evidence type="ECO:0000256" key="5">
    <source>
        <dbReference type="ARBA" id="ARBA00022917"/>
    </source>
</evidence>
<dbReference type="Gene3D" id="3.10.290.10">
    <property type="entry name" value="RNA-binding S4 domain"/>
    <property type="match status" value="1"/>
</dbReference>
<feature type="binding site" evidence="8">
    <location>
        <position position="37"/>
    </location>
    <ligand>
        <name>L-tyrosine</name>
        <dbReference type="ChEBI" id="CHEBI:58315"/>
    </ligand>
</feature>
<dbReference type="GO" id="GO:0016874">
    <property type="term" value="F:ligase activity"/>
    <property type="evidence" value="ECO:0007669"/>
    <property type="project" value="UniProtKB-KW"/>
</dbReference>
<feature type="short sequence motif" description="'HIGH' region" evidence="8">
    <location>
        <begin position="42"/>
        <end position="51"/>
    </location>
</feature>
<dbReference type="RefSeq" id="WP_339941024.1">
    <property type="nucleotide sequence ID" value="NZ_BAABGA010000029.1"/>
</dbReference>
<comment type="subcellular location">
    <subcellularLocation>
        <location evidence="8">Cytoplasm</location>
    </subcellularLocation>
</comment>
<evidence type="ECO:0000259" key="10">
    <source>
        <dbReference type="Pfam" id="PF22421"/>
    </source>
</evidence>
<dbReference type="HAMAP" id="MF_02006">
    <property type="entry name" value="Tyr_tRNA_synth_type1"/>
    <property type="match status" value="1"/>
</dbReference>
<accession>A0ABP8MP38</accession>
<dbReference type="SUPFAM" id="SSF55174">
    <property type="entry name" value="Alpha-L RNA-binding motif"/>
    <property type="match status" value="1"/>
</dbReference>
<comment type="similarity">
    <text evidence="8">Belongs to the class-I aminoacyl-tRNA synthetase family. TyrS type 1 subfamily.</text>
</comment>
<comment type="subunit">
    <text evidence="8">Homodimer.</text>
</comment>
<dbReference type="InterPro" id="IPR054608">
    <property type="entry name" value="SYY-like_C"/>
</dbReference>
<dbReference type="InterPro" id="IPR014729">
    <property type="entry name" value="Rossmann-like_a/b/a_fold"/>
</dbReference>
<dbReference type="InterPro" id="IPR036986">
    <property type="entry name" value="S4_RNA-bd_sf"/>
</dbReference>
<proteinExistence type="inferred from homology"/>
<evidence type="ECO:0000256" key="6">
    <source>
        <dbReference type="ARBA" id="ARBA00023146"/>
    </source>
</evidence>
<evidence type="ECO:0000256" key="4">
    <source>
        <dbReference type="ARBA" id="ARBA00022884"/>
    </source>
</evidence>
<dbReference type="PANTHER" id="PTHR11766">
    <property type="entry name" value="TYROSYL-TRNA SYNTHETASE"/>
    <property type="match status" value="1"/>
</dbReference>
<dbReference type="EC" id="6.1.1.1" evidence="8"/>
<feature type="binding site" evidence="8">
    <location>
        <position position="173"/>
    </location>
    <ligand>
        <name>L-tyrosine</name>
        <dbReference type="ChEBI" id="CHEBI:58315"/>
    </ligand>
</feature>
<keyword evidence="3 8" id="KW-0067">ATP-binding</keyword>
<feature type="binding site" evidence="8">
    <location>
        <position position="236"/>
    </location>
    <ligand>
        <name>ATP</name>
        <dbReference type="ChEBI" id="CHEBI:30616"/>
    </ligand>
</feature>
<protein>
    <recommendedName>
        <fullName evidence="8">Tyrosine--tRNA ligase</fullName>
        <ecNumber evidence="8">6.1.1.1</ecNumber>
    </recommendedName>
    <alternativeName>
        <fullName evidence="8">Tyrosyl-tRNA synthetase</fullName>
        <shortName evidence="8">TyrRS</shortName>
    </alternativeName>
</protein>
<evidence type="ECO:0000313" key="12">
    <source>
        <dbReference type="Proteomes" id="UP001500840"/>
    </source>
</evidence>
<keyword evidence="4 9" id="KW-0694">RNA-binding</keyword>
<keyword evidence="8" id="KW-0963">Cytoplasm</keyword>
<comment type="function">
    <text evidence="8">Catalyzes the attachment of tyrosine to tRNA(Tyr) in a two-step reaction: tyrosine is first activated by ATP to form Tyr-AMP and then transferred to the acceptor end of tRNA(Tyr).</text>
</comment>
<evidence type="ECO:0000256" key="8">
    <source>
        <dbReference type="HAMAP-Rule" id="MF_02006"/>
    </source>
</evidence>
<dbReference type="SUPFAM" id="SSF52374">
    <property type="entry name" value="Nucleotidylyl transferase"/>
    <property type="match status" value="1"/>
</dbReference>
<keyword evidence="5 8" id="KW-0648">Protein biosynthesis</keyword>
<dbReference type="CDD" id="cd00805">
    <property type="entry name" value="TyrRS_core"/>
    <property type="match status" value="1"/>
</dbReference>
<dbReference type="PROSITE" id="PS50889">
    <property type="entry name" value="S4"/>
    <property type="match status" value="1"/>
</dbReference>
<comment type="caution">
    <text evidence="11">The sequence shown here is derived from an EMBL/GenBank/DDBJ whole genome shotgun (WGS) entry which is preliminary data.</text>
</comment>
<evidence type="ECO:0000313" key="11">
    <source>
        <dbReference type="EMBL" id="GAA4451997.1"/>
    </source>
</evidence>
<dbReference type="Pfam" id="PF00579">
    <property type="entry name" value="tRNA-synt_1b"/>
    <property type="match status" value="1"/>
</dbReference>
<dbReference type="EMBL" id="BAABGA010000029">
    <property type="protein sequence ID" value="GAA4451997.1"/>
    <property type="molecule type" value="Genomic_DNA"/>
</dbReference>
<feature type="domain" description="Tyrosine--tRNA ligase SYY-like C-terminal" evidence="10">
    <location>
        <begin position="337"/>
        <end position="424"/>
    </location>
</feature>
<comment type="catalytic activity">
    <reaction evidence="7 8">
        <text>tRNA(Tyr) + L-tyrosine + ATP = L-tyrosyl-tRNA(Tyr) + AMP + diphosphate + H(+)</text>
        <dbReference type="Rhea" id="RHEA:10220"/>
        <dbReference type="Rhea" id="RHEA-COMP:9706"/>
        <dbReference type="Rhea" id="RHEA-COMP:9707"/>
        <dbReference type="ChEBI" id="CHEBI:15378"/>
        <dbReference type="ChEBI" id="CHEBI:30616"/>
        <dbReference type="ChEBI" id="CHEBI:33019"/>
        <dbReference type="ChEBI" id="CHEBI:58315"/>
        <dbReference type="ChEBI" id="CHEBI:78442"/>
        <dbReference type="ChEBI" id="CHEBI:78536"/>
        <dbReference type="ChEBI" id="CHEBI:456215"/>
        <dbReference type="EC" id="6.1.1.1"/>
    </reaction>
</comment>
<dbReference type="InterPro" id="IPR024107">
    <property type="entry name" value="Tyr-tRNA-ligase_bac_1"/>
</dbReference>
<evidence type="ECO:0000256" key="9">
    <source>
        <dbReference type="PROSITE-ProRule" id="PRU00182"/>
    </source>
</evidence>
<dbReference type="Pfam" id="PF22421">
    <property type="entry name" value="SYY_C-terminal"/>
    <property type="match status" value="1"/>
</dbReference>
<evidence type="ECO:0000256" key="3">
    <source>
        <dbReference type="ARBA" id="ARBA00022840"/>
    </source>
</evidence>
<evidence type="ECO:0000256" key="7">
    <source>
        <dbReference type="ARBA" id="ARBA00048248"/>
    </source>
</evidence>
<dbReference type="InterPro" id="IPR024088">
    <property type="entry name" value="Tyr-tRNA-ligase_bac-type"/>
</dbReference>
<dbReference type="Proteomes" id="UP001500840">
    <property type="component" value="Unassembled WGS sequence"/>
</dbReference>
<feature type="binding site" evidence="8">
    <location>
        <position position="177"/>
    </location>
    <ligand>
        <name>L-tyrosine</name>
        <dbReference type="ChEBI" id="CHEBI:58315"/>
    </ligand>
</feature>
<dbReference type="Gene3D" id="1.10.240.10">
    <property type="entry name" value="Tyrosyl-Transfer RNA Synthetase"/>
    <property type="match status" value="1"/>
</dbReference>
<feature type="short sequence motif" description="'KMSKS' region" evidence="8">
    <location>
        <begin position="233"/>
        <end position="237"/>
    </location>
</feature>